<protein>
    <submittedName>
        <fullName evidence="10">Tannase</fullName>
    </submittedName>
</protein>
<feature type="chain" id="PRO_5038294931" evidence="8">
    <location>
        <begin position="28"/>
        <end position="542"/>
    </location>
</feature>
<dbReference type="SMR" id="A0A1E7N206"/>
<dbReference type="Proteomes" id="UP000037395">
    <property type="component" value="Unassembled WGS sequence"/>
</dbReference>
<proteinExistence type="inferred from homology"/>
<keyword evidence="5" id="KW-0378">Hydrolase</keyword>
<evidence type="ECO:0000313" key="10">
    <source>
        <dbReference type="EMBL" id="OEV34706.1"/>
    </source>
</evidence>
<comment type="caution">
    <text evidence="10">The sequence shown here is derived from an EMBL/GenBank/DDBJ whole genome shotgun (WGS) entry which is preliminary data.</text>
</comment>
<keyword evidence="7" id="KW-1015">Disulfide bond</keyword>
<reference evidence="10" key="4">
    <citation type="submission" date="2016-08" db="EMBL/GenBank/DDBJ databases">
        <title>Sequencing, Assembly and Comparative Genomics of S. aureofaciens ATCC 10762.</title>
        <authorList>
            <person name="Gradnigo J.S."/>
            <person name="Johnson N."/>
            <person name="Somerville G.A."/>
        </authorList>
    </citation>
    <scope>NUCLEOTIDE SEQUENCE [LARGE SCALE GENOMIC DNA]</scope>
    <source>
        <strain evidence="10">ATCC 10762</strain>
    </source>
</reference>
<dbReference type="RefSeq" id="WP_030555947.1">
    <property type="nucleotide sequence ID" value="NZ_BMUB01000038.1"/>
</dbReference>
<evidence type="ECO:0000256" key="8">
    <source>
        <dbReference type="SAM" id="SignalP"/>
    </source>
</evidence>
<reference evidence="9" key="5">
    <citation type="submission" date="2020-09" db="EMBL/GenBank/DDBJ databases">
        <authorList>
            <person name="Sun Q."/>
            <person name="Ohkuma M."/>
        </authorList>
    </citation>
    <scope>NUCLEOTIDE SEQUENCE</scope>
    <source>
        <strain evidence="9">JCM 4434</strain>
    </source>
</reference>
<comment type="similarity">
    <text evidence="1">Belongs to the tannase family.</text>
</comment>
<name>A0A1E7N206_KITAU</name>
<accession>A0A1E7N206</accession>
<dbReference type="EMBL" id="BMUB01000038">
    <property type="protein sequence ID" value="GGV05931.1"/>
    <property type="molecule type" value="Genomic_DNA"/>
</dbReference>
<keyword evidence="3" id="KW-0479">Metal-binding</keyword>
<organism evidence="10 11">
    <name type="scientific">Kitasatospora aureofaciens</name>
    <name type="common">Streptomyces aureofaciens</name>
    <dbReference type="NCBI Taxonomy" id="1894"/>
    <lineage>
        <taxon>Bacteria</taxon>
        <taxon>Bacillati</taxon>
        <taxon>Actinomycetota</taxon>
        <taxon>Actinomycetes</taxon>
        <taxon>Kitasatosporales</taxon>
        <taxon>Streptomycetaceae</taxon>
        <taxon>Kitasatospora</taxon>
    </lineage>
</organism>
<dbReference type="KEGG" id="kau:B6264_26320"/>
<reference evidence="10 11" key="2">
    <citation type="submission" date="2014-07" db="EMBL/GenBank/DDBJ databases">
        <authorList>
            <person name="Zhang J.E."/>
            <person name="Yang H."/>
            <person name="Guo J."/>
            <person name="Deng Z."/>
            <person name="Luo H."/>
            <person name="Luo M."/>
            <person name="Zhao B."/>
        </authorList>
    </citation>
    <scope>NUCLEOTIDE SEQUENCE [LARGE SCALE GENOMIC DNA]</scope>
    <source>
        <strain evidence="10">ATCC 10762</strain>
        <strain evidence="11">ATCC 10762 / DSM 40127 / CCM 3239 / JCM 4008 / LMG 5968 / NBRC 12843 / NCIMB 8234 / A-377</strain>
    </source>
</reference>
<evidence type="ECO:0000256" key="1">
    <source>
        <dbReference type="ARBA" id="ARBA00006249"/>
    </source>
</evidence>
<dbReference type="PANTHER" id="PTHR33938:SF8">
    <property type="entry name" value="CARBOXYLIC ESTER HYDROLASE"/>
    <property type="match status" value="1"/>
</dbReference>
<evidence type="ECO:0000313" key="9">
    <source>
        <dbReference type="EMBL" id="GGV05931.1"/>
    </source>
</evidence>
<dbReference type="PANTHER" id="PTHR33938">
    <property type="entry name" value="FERULOYL ESTERASE B-RELATED"/>
    <property type="match status" value="1"/>
</dbReference>
<evidence type="ECO:0000256" key="4">
    <source>
        <dbReference type="ARBA" id="ARBA00022729"/>
    </source>
</evidence>
<dbReference type="InterPro" id="IPR029058">
    <property type="entry name" value="AB_hydrolase_fold"/>
</dbReference>
<keyword evidence="11" id="KW-1185">Reference proteome</keyword>
<evidence type="ECO:0000256" key="2">
    <source>
        <dbReference type="ARBA" id="ARBA00022487"/>
    </source>
</evidence>
<keyword evidence="6" id="KW-0106">Calcium</keyword>
<dbReference type="Proteomes" id="UP000610124">
    <property type="component" value="Unassembled WGS sequence"/>
</dbReference>
<evidence type="ECO:0000256" key="3">
    <source>
        <dbReference type="ARBA" id="ARBA00022723"/>
    </source>
</evidence>
<gene>
    <name evidence="9" type="ORF">GCM10010502_71090</name>
    <name evidence="10" type="ORF">HS99_0009460</name>
</gene>
<dbReference type="GO" id="GO:0052689">
    <property type="term" value="F:carboxylic ester hydrolase activity"/>
    <property type="evidence" value="ECO:0007669"/>
    <property type="project" value="UniProtKB-KW"/>
</dbReference>
<keyword evidence="4 8" id="KW-0732">Signal</keyword>
<reference evidence="9" key="1">
    <citation type="journal article" date="2014" name="Int. J. Syst. Evol. Microbiol.">
        <title>Complete genome sequence of Corynebacterium casei LMG S-19264T (=DSM 44701T), isolated from a smear-ripened cheese.</title>
        <authorList>
            <consortium name="US DOE Joint Genome Institute (JGI-PGF)"/>
            <person name="Walter F."/>
            <person name="Albersmeier A."/>
            <person name="Kalinowski J."/>
            <person name="Ruckert C."/>
        </authorList>
    </citation>
    <scope>NUCLEOTIDE SEQUENCE</scope>
    <source>
        <strain evidence="9">JCM 4434</strain>
    </source>
</reference>
<dbReference type="InterPro" id="IPR011118">
    <property type="entry name" value="Tannase/feruloyl_esterase"/>
</dbReference>
<evidence type="ECO:0000256" key="7">
    <source>
        <dbReference type="ARBA" id="ARBA00023157"/>
    </source>
</evidence>
<dbReference type="GeneID" id="97489975"/>
<evidence type="ECO:0000256" key="5">
    <source>
        <dbReference type="ARBA" id="ARBA00022801"/>
    </source>
</evidence>
<reference evidence="11" key="3">
    <citation type="submission" date="2016-08" db="EMBL/GenBank/DDBJ databases">
        <title>Sequencing, assembly and comparative genomics of S. aureofaciens ATCC 10762.</title>
        <authorList>
            <person name="Gradnigo J.S."/>
            <person name="Johnson N."/>
            <person name="Somerville G.A."/>
        </authorList>
    </citation>
    <scope>NUCLEOTIDE SEQUENCE [LARGE SCALE GENOMIC DNA]</scope>
    <source>
        <strain evidence="11">ATCC 10762 / DSM 40127 / CCM 3239 / JCM 4008 / LMG 5968 / NBRC 12843 / NCIMB 8234 / A-377</strain>
    </source>
</reference>
<dbReference type="GO" id="GO:0046872">
    <property type="term" value="F:metal ion binding"/>
    <property type="evidence" value="ECO:0007669"/>
    <property type="project" value="UniProtKB-KW"/>
</dbReference>
<feature type="signal peptide" evidence="8">
    <location>
        <begin position="1"/>
        <end position="27"/>
    </location>
</feature>
<evidence type="ECO:0000313" key="11">
    <source>
        <dbReference type="Proteomes" id="UP000037395"/>
    </source>
</evidence>
<dbReference type="AlphaFoldDB" id="A0A1E7N206"/>
<dbReference type="OrthoDB" id="176867at2"/>
<dbReference type="SUPFAM" id="SSF53474">
    <property type="entry name" value="alpha/beta-Hydrolases"/>
    <property type="match status" value="1"/>
</dbReference>
<sequence length="542" mass="57283">MKRRFLTIVAASVPLVAAAAVSTPVSASADLAATGPLPFTCAPSALPAPAGTAVESVTAAAVPAGTFQVPGVPPLGGFPVPDVPAHCEVTVTLTHPGSNDHAKVNVWLPQAGWNGRFQAVGGVAYAAGDNGAGLAAAVKQGYAAATTDAGVGGALDTSWALDASGHVNTALLDNFASRSAHEMALVGKQVVADVYGKAASYSYWNGCSTGGRQGYMEAQRYPKDFNGINAAAPGINWNQFEVATLWPQVVMNEAHTYPTGCEFDAFNQAALKACDKRDGVADGLIGDPQRCDFDPRRLVGTRIECDGKQVTITEADADVVRRIWDGPRDVNGKRLWYGLPIGADFRYLADSKTDANGVTTGSPFFVPATWVATFVEKKPAFNTANLTYAQFDEIFRKARAEYDPVIGTRDADLSAFRDAGGKLITWHGDADQLIPTAGTVDYRERVEEKMGGTRKVDDFYRLFLAPGVSHCGLDGGKVDDLASLTAWVEQGKAPAVLHATLTTATGRTVARDVCRYPMVSRYTGHGDPSVASSFRCVQASRD</sequence>
<dbReference type="EMBL" id="JPRF03000043">
    <property type="protein sequence ID" value="OEV34706.1"/>
    <property type="molecule type" value="Genomic_DNA"/>
</dbReference>
<accession>A0A8H9I0K2</accession>
<keyword evidence="2" id="KW-0719">Serine esterase</keyword>
<evidence type="ECO:0000256" key="6">
    <source>
        <dbReference type="ARBA" id="ARBA00022837"/>
    </source>
</evidence>
<dbReference type="Pfam" id="PF07519">
    <property type="entry name" value="Tannase"/>
    <property type="match status" value="1"/>
</dbReference>